<evidence type="ECO:0000313" key="3">
    <source>
        <dbReference type="Proteomes" id="UP000813462"/>
    </source>
</evidence>
<organism evidence="2 3">
    <name type="scientific">Ziziphus jujuba var. spinosa</name>
    <dbReference type="NCBI Taxonomy" id="714518"/>
    <lineage>
        <taxon>Eukaryota</taxon>
        <taxon>Viridiplantae</taxon>
        <taxon>Streptophyta</taxon>
        <taxon>Embryophyta</taxon>
        <taxon>Tracheophyta</taxon>
        <taxon>Spermatophyta</taxon>
        <taxon>Magnoliopsida</taxon>
        <taxon>eudicotyledons</taxon>
        <taxon>Gunneridae</taxon>
        <taxon>Pentapetalae</taxon>
        <taxon>rosids</taxon>
        <taxon>fabids</taxon>
        <taxon>Rosales</taxon>
        <taxon>Rhamnaceae</taxon>
        <taxon>Paliureae</taxon>
        <taxon>Ziziphus</taxon>
    </lineage>
</organism>
<keyword evidence="1" id="KW-0472">Membrane</keyword>
<dbReference type="AlphaFoldDB" id="A0A978UEE7"/>
<sequence>MDEIILLLSGRLPKPKLETSVLSIRIHVSNEPGAGNREAAKVAVWVTKFVSNGAYVNLGAYYLVGLPIGAVLAFVFHLKGTGLWTALIIGSTVQVVLLALKTIFTNWQKQASKVRERIFEADS</sequence>
<evidence type="ECO:0000256" key="1">
    <source>
        <dbReference type="SAM" id="Phobius"/>
    </source>
</evidence>
<dbReference type="EMBL" id="JAEACU010000012">
    <property type="protein sequence ID" value="KAH7513140.1"/>
    <property type="molecule type" value="Genomic_DNA"/>
</dbReference>
<feature type="transmembrane region" description="Helical" evidence="1">
    <location>
        <begin position="58"/>
        <end position="76"/>
    </location>
</feature>
<comment type="caution">
    <text evidence="2">The sequence shown here is derived from an EMBL/GenBank/DDBJ whole genome shotgun (WGS) entry which is preliminary data.</text>
</comment>
<reference evidence="2" key="1">
    <citation type="journal article" date="2021" name="Front. Plant Sci.">
        <title>Chromosome-Scale Genome Assembly for Chinese Sour Jujube and Insights Into Its Genome Evolution and Domestication Signature.</title>
        <authorList>
            <person name="Shen L.-Y."/>
            <person name="Luo H."/>
            <person name="Wang X.-L."/>
            <person name="Wang X.-M."/>
            <person name="Qiu X.-J."/>
            <person name="Liu H."/>
            <person name="Zhou S.-S."/>
            <person name="Jia K.-H."/>
            <person name="Nie S."/>
            <person name="Bao Y.-T."/>
            <person name="Zhang R.-G."/>
            <person name="Yun Q.-Z."/>
            <person name="Chai Y.-H."/>
            <person name="Lu J.-Y."/>
            <person name="Li Y."/>
            <person name="Zhao S.-W."/>
            <person name="Mao J.-F."/>
            <person name="Jia S.-G."/>
            <person name="Mao Y.-M."/>
        </authorList>
    </citation>
    <scope>NUCLEOTIDE SEQUENCE</scope>
    <source>
        <strain evidence="2">AT0</strain>
        <tissue evidence="2">Leaf</tissue>
    </source>
</reference>
<keyword evidence="1" id="KW-0812">Transmembrane</keyword>
<dbReference type="Proteomes" id="UP000813462">
    <property type="component" value="Unassembled WGS sequence"/>
</dbReference>
<accession>A0A978UEE7</accession>
<feature type="transmembrane region" description="Helical" evidence="1">
    <location>
        <begin position="82"/>
        <end position="100"/>
    </location>
</feature>
<dbReference type="PANTHER" id="PTHR11206">
    <property type="entry name" value="MULTIDRUG RESISTANCE PROTEIN"/>
    <property type="match status" value="1"/>
</dbReference>
<protein>
    <submittedName>
        <fullName evidence="2">Uncharacterized protein</fullName>
    </submittedName>
</protein>
<proteinExistence type="predicted"/>
<name>A0A978UEE7_ZIZJJ</name>
<gene>
    <name evidence="2" type="ORF">FEM48_Zijuj12G0164900</name>
</gene>
<evidence type="ECO:0000313" key="2">
    <source>
        <dbReference type="EMBL" id="KAH7513140.1"/>
    </source>
</evidence>
<keyword evidence="1" id="KW-1133">Transmembrane helix</keyword>